<protein>
    <submittedName>
        <fullName evidence="1">Uncharacterized protein</fullName>
    </submittedName>
</protein>
<organism evidence="1 2">
    <name type="scientific">Desulfonema magnum</name>
    <dbReference type="NCBI Taxonomy" id="45655"/>
    <lineage>
        <taxon>Bacteria</taxon>
        <taxon>Pseudomonadati</taxon>
        <taxon>Thermodesulfobacteriota</taxon>
        <taxon>Desulfobacteria</taxon>
        <taxon>Desulfobacterales</taxon>
        <taxon>Desulfococcaceae</taxon>
        <taxon>Desulfonema</taxon>
    </lineage>
</organism>
<sequence length="82" mass="9149">MSEMSLMFRAFRNPLSRYRPHSERSASKAGTYILTQGIRITRSNVTISGEQGTLLKTNTYLCDSRLNAELVQQLINPSPSGS</sequence>
<keyword evidence="2" id="KW-1185">Reference proteome</keyword>
<dbReference type="AlphaFoldDB" id="A0A975BR64"/>
<dbReference type="Proteomes" id="UP000663722">
    <property type="component" value="Chromosome"/>
</dbReference>
<gene>
    <name evidence="1" type="ORF">dnm_059400</name>
</gene>
<proteinExistence type="predicted"/>
<evidence type="ECO:0000313" key="1">
    <source>
        <dbReference type="EMBL" id="QTA89883.1"/>
    </source>
</evidence>
<dbReference type="EMBL" id="CP061800">
    <property type="protein sequence ID" value="QTA89883.1"/>
    <property type="molecule type" value="Genomic_DNA"/>
</dbReference>
<dbReference type="KEGG" id="dmm:dnm_059400"/>
<name>A0A975BR64_9BACT</name>
<accession>A0A975BR64</accession>
<reference evidence="1" key="1">
    <citation type="journal article" date="2021" name="Microb. Physiol.">
        <title>Proteogenomic Insights into the Physiology of Marine, Sulfate-Reducing, Filamentous Desulfonema limicola and Desulfonema magnum.</title>
        <authorList>
            <person name="Schnaars V."/>
            <person name="Wohlbrand L."/>
            <person name="Scheve S."/>
            <person name="Hinrichs C."/>
            <person name="Reinhardt R."/>
            <person name="Rabus R."/>
        </authorList>
    </citation>
    <scope>NUCLEOTIDE SEQUENCE</scope>
    <source>
        <strain evidence="1">4be13</strain>
    </source>
</reference>
<evidence type="ECO:0000313" key="2">
    <source>
        <dbReference type="Proteomes" id="UP000663722"/>
    </source>
</evidence>